<dbReference type="EMBL" id="VKHT01000255">
    <property type="protein sequence ID" value="MBB0244519.1"/>
    <property type="molecule type" value="Genomic_DNA"/>
</dbReference>
<keyword evidence="1" id="KW-1133">Transmembrane helix</keyword>
<keyword evidence="1" id="KW-0472">Membrane</keyword>
<dbReference type="Proteomes" id="UP000538929">
    <property type="component" value="Unassembled WGS sequence"/>
</dbReference>
<protein>
    <submittedName>
        <fullName evidence="2">Uncharacterized protein</fullName>
    </submittedName>
</protein>
<feature type="transmembrane region" description="Helical" evidence="1">
    <location>
        <begin position="114"/>
        <end position="134"/>
    </location>
</feature>
<reference evidence="3" key="1">
    <citation type="submission" date="2019-10" db="EMBL/GenBank/DDBJ databases">
        <title>Streptomyces sp. nov., a novel actinobacterium isolated from alkaline environment.</title>
        <authorList>
            <person name="Golinska P."/>
        </authorList>
    </citation>
    <scope>NUCLEOTIDE SEQUENCE [LARGE SCALE GENOMIC DNA]</scope>
    <source>
        <strain evidence="3">DSM 42118</strain>
    </source>
</reference>
<evidence type="ECO:0000256" key="1">
    <source>
        <dbReference type="SAM" id="Phobius"/>
    </source>
</evidence>
<accession>A0A7W3TCV1</accession>
<keyword evidence="3" id="KW-1185">Reference proteome</keyword>
<organism evidence="2 3">
    <name type="scientific">Streptomyces alkaliphilus</name>
    <dbReference type="NCBI Taxonomy" id="1472722"/>
    <lineage>
        <taxon>Bacteria</taxon>
        <taxon>Bacillati</taxon>
        <taxon>Actinomycetota</taxon>
        <taxon>Actinomycetes</taxon>
        <taxon>Kitasatosporales</taxon>
        <taxon>Streptomycetaceae</taxon>
        <taxon>Streptomyces</taxon>
    </lineage>
</organism>
<feature type="transmembrane region" description="Helical" evidence="1">
    <location>
        <begin position="74"/>
        <end position="94"/>
    </location>
</feature>
<gene>
    <name evidence="2" type="ORF">FNQ90_10480</name>
</gene>
<dbReference type="AlphaFoldDB" id="A0A7W3TCV1"/>
<evidence type="ECO:0000313" key="3">
    <source>
        <dbReference type="Proteomes" id="UP000538929"/>
    </source>
</evidence>
<name>A0A7W3TCV1_9ACTN</name>
<comment type="caution">
    <text evidence="2">The sequence shown here is derived from an EMBL/GenBank/DDBJ whole genome shotgun (WGS) entry which is preliminary data.</text>
</comment>
<evidence type="ECO:0000313" key="2">
    <source>
        <dbReference type="EMBL" id="MBB0244519.1"/>
    </source>
</evidence>
<keyword evidence="1" id="KW-0812">Transmembrane</keyword>
<proteinExistence type="predicted"/>
<sequence length="148" mass="16123">MWASWFLFSMVMAGAAVRGGGFLEEGVNRLHWSVVIAYPVWVILRFVPGEGSGESRLVDSVDEVPGREERLLRLLSLVVQSLVVVAVITTVGTLVTRREAGAVLPVLLGASWMLPYLIATLLLAVFCLLSPVRVGGRPRARRKTTPTP</sequence>
<dbReference type="RefSeq" id="WP_182606134.1">
    <property type="nucleotide sequence ID" value="NZ_VKHT01000255.1"/>
</dbReference>